<evidence type="ECO:0000313" key="3">
    <source>
        <dbReference type="Proteomes" id="UP000005233"/>
    </source>
</evidence>
<name>H8I4T0_METCZ</name>
<keyword evidence="1" id="KW-0812">Transmembrane</keyword>
<proteinExistence type="predicted"/>
<gene>
    <name evidence="2" type="ordered locus">Mtc_1935</name>
</gene>
<dbReference type="HOGENOM" id="CLU_1286350_0_0_2"/>
<reference evidence="2 3" key="1">
    <citation type="journal article" date="2012" name="J. Bacteriol.">
        <title>Complete genome sequence of a thermophilic methanogen, Methanocella conradii HZ254, isolated from Chinese rice field soil.</title>
        <authorList>
            <person name="Lu Z."/>
            <person name="Lu Y."/>
        </authorList>
    </citation>
    <scope>NUCLEOTIDE SEQUENCE [LARGE SCALE GENOMIC DNA]</scope>
    <source>
        <strain evidence="3">DSM 24694 / JCM 17849 / CGMCC 1.5162 / HZ254</strain>
    </source>
</reference>
<evidence type="ECO:0000256" key="1">
    <source>
        <dbReference type="SAM" id="Phobius"/>
    </source>
</evidence>
<feature type="transmembrane region" description="Helical" evidence="1">
    <location>
        <begin position="62"/>
        <end position="87"/>
    </location>
</feature>
<dbReference type="Proteomes" id="UP000005233">
    <property type="component" value="Chromosome"/>
</dbReference>
<keyword evidence="1" id="KW-1133">Transmembrane helix</keyword>
<keyword evidence="3" id="KW-1185">Reference proteome</keyword>
<dbReference type="STRING" id="1041930.Mtc_1935"/>
<dbReference type="KEGG" id="mez:Mtc_1935"/>
<feature type="transmembrane region" description="Helical" evidence="1">
    <location>
        <begin position="6"/>
        <end position="25"/>
    </location>
</feature>
<dbReference type="EMBL" id="CP003243">
    <property type="protein sequence ID" value="AFD00675.1"/>
    <property type="molecule type" value="Genomic_DNA"/>
</dbReference>
<evidence type="ECO:0000313" key="2">
    <source>
        <dbReference type="EMBL" id="AFD00675.1"/>
    </source>
</evidence>
<protein>
    <submittedName>
        <fullName evidence="2">Uncharacterized protein</fullName>
    </submittedName>
</protein>
<organism evidence="2 3">
    <name type="scientific">Methanocella conradii (strain DSM 24694 / JCM 17849 / CGMCC 1.5162 / HZ254)</name>
    <dbReference type="NCBI Taxonomy" id="1041930"/>
    <lineage>
        <taxon>Archaea</taxon>
        <taxon>Methanobacteriati</taxon>
        <taxon>Methanobacteriota</taxon>
        <taxon>Stenosarchaea group</taxon>
        <taxon>Methanomicrobia</taxon>
        <taxon>Methanocellales</taxon>
        <taxon>Methanocellaceae</taxon>
        <taxon>Methanocella</taxon>
    </lineage>
</organism>
<accession>H8I4T0</accession>
<sequence>MTLAIPLANCCIFSFIFASVLVAAFKVSSAPLTRDAHALRATSAILATFLAVKLTVSPQNFLASRIIIFIDLTIALFIFASVLVAAFKVSSAPLTRDAHALRATSAILATFLAVKLTVSPQNSPAAFLNLSKSVHITLLIFSMTLNPSRNNVIILLQPSFQSLEAKNHIYDNWNDNIADARYDAHNRAIIIDLVIITAIDVFGRQRISYREYNH</sequence>
<keyword evidence="1" id="KW-0472">Membrane</keyword>
<dbReference type="AlphaFoldDB" id="H8I4T0"/>